<dbReference type="Proteomes" id="UP000214880">
    <property type="component" value="Unassembled WGS sequence"/>
</dbReference>
<dbReference type="EMBL" id="FNHB01000009">
    <property type="protein sequence ID" value="SDM96221.1"/>
    <property type="molecule type" value="Genomic_DNA"/>
</dbReference>
<feature type="site" description="Important for catalytic activity" evidence="4">
    <location>
        <position position="332"/>
    </location>
</feature>
<dbReference type="HAMAP" id="MF_00743">
    <property type="entry name" value="FumaraseC"/>
    <property type="match status" value="1"/>
</dbReference>
<dbReference type="GO" id="GO:0006106">
    <property type="term" value="P:fumarate metabolic process"/>
    <property type="evidence" value="ECO:0007669"/>
    <property type="project" value="InterPro"/>
</dbReference>
<dbReference type="GO" id="GO:0008797">
    <property type="term" value="F:aspartate ammonia-lyase activity"/>
    <property type="evidence" value="ECO:0007669"/>
    <property type="project" value="UniProtKB-EC"/>
</dbReference>
<dbReference type="InterPro" id="IPR024083">
    <property type="entry name" value="Fumarase/histidase_N"/>
</dbReference>
<dbReference type="PRINTS" id="PR00145">
    <property type="entry name" value="ARGSUCLYASE"/>
</dbReference>
<keyword evidence="4" id="KW-0963">Cytoplasm</keyword>
<comment type="catalytic activity">
    <reaction evidence="1">
        <text>L-aspartate = fumarate + NH4(+)</text>
        <dbReference type="Rhea" id="RHEA:16601"/>
        <dbReference type="ChEBI" id="CHEBI:28938"/>
        <dbReference type="ChEBI" id="CHEBI:29806"/>
        <dbReference type="ChEBI" id="CHEBI:29991"/>
        <dbReference type="EC" id="4.3.1.1"/>
    </reaction>
</comment>
<feature type="binding site" evidence="4">
    <location>
        <position position="320"/>
    </location>
    <ligand>
        <name>substrate</name>
    </ligand>
</feature>
<dbReference type="FunFam" id="1.10.40.30:FF:000002">
    <property type="entry name" value="Fumarate hydratase class II"/>
    <property type="match status" value="1"/>
</dbReference>
<evidence type="ECO:0000313" key="7">
    <source>
        <dbReference type="EMBL" id="SDM96221.1"/>
    </source>
</evidence>
<dbReference type="CDD" id="cd01362">
    <property type="entry name" value="Fumarase_classII"/>
    <property type="match status" value="1"/>
</dbReference>
<dbReference type="FunFam" id="1.20.200.10:FF:000001">
    <property type="entry name" value="Fumarate hydratase, mitochondrial"/>
    <property type="match status" value="1"/>
</dbReference>
<feature type="binding site" evidence="4">
    <location>
        <begin position="100"/>
        <end position="102"/>
    </location>
    <ligand>
        <name>substrate</name>
    </ligand>
</feature>
<comment type="similarity">
    <text evidence="2 4">Belongs to the class-II fumarase/aspartase family. Fumarase subfamily.</text>
</comment>
<dbReference type="Gene3D" id="1.20.200.10">
    <property type="entry name" value="Fumarase/aspartase (Central domain)"/>
    <property type="match status" value="1"/>
</dbReference>
<comment type="miscellaneous">
    <text evidence="4">There are 2 substrate-binding sites: the catalytic A site, and the non-catalytic B site that may play a role in the transfer of substrate or product between the active site and the solvent. Alternatively, the B site may bind allosteric effectors.</text>
</comment>
<comment type="subunit">
    <text evidence="4">Homotetramer.</text>
</comment>
<dbReference type="UniPathway" id="UPA00223">
    <property type="reaction ID" value="UER01007"/>
</dbReference>
<comment type="subcellular location">
    <subcellularLocation>
        <location evidence="4">Cytoplasm</location>
    </subcellularLocation>
</comment>
<dbReference type="PANTHER" id="PTHR11444:SF1">
    <property type="entry name" value="FUMARATE HYDRATASE, MITOCHONDRIAL"/>
    <property type="match status" value="1"/>
</dbReference>
<comment type="function">
    <text evidence="4">Involved in the TCA cycle. Catalyzes the stereospecific interconversion of fumarate to L-malate.</text>
</comment>
<evidence type="ECO:0000256" key="2">
    <source>
        <dbReference type="ARBA" id="ARBA00009084"/>
    </source>
</evidence>
<evidence type="ECO:0000259" key="6">
    <source>
        <dbReference type="Pfam" id="PF10415"/>
    </source>
</evidence>
<dbReference type="PRINTS" id="PR00149">
    <property type="entry name" value="FUMRATELYASE"/>
</dbReference>
<gene>
    <name evidence="4" type="primary">fumC</name>
    <name evidence="7" type="ORF">SAMN04488502_109106</name>
</gene>
<organism evidence="7 8">
    <name type="scientific">Dendrosporobacter quercicolus</name>
    <dbReference type="NCBI Taxonomy" id="146817"/>
    <lineage>
        <taxon>Bacteria</taxon>
        <taxon>Bacillati</taxon>
        <taxon>Bacillota</taxon>
        <taxon>Negativicutes</taxon>
        <taxon>Selenomonadales</taxon>
        <taxon>Sporomusaceae</taxon>
        <taxon>Dendrosporobacter</taxon>
    </lineage>
</organism>
<feature type="domain" description="Fumarate lyase N-terminal" evidence="5">
    <location>
        <begin position="14"/>
        <end position="343"/>
    </location>
</feature>
<dbReference type="AlphaFoldDB" id="A0A1G9XI60"/>
<evidence type="ECO:0000259" key="5">
    <source>
        <dbReference type="Pfam" id="PF00206"/>
    </source>
</evidence>
<keyword evidence="8" id="KW-1185">Reference proteome</keyword>
<dbReference type="FunFam" id="1.10.275.10:FF:000001">
    <property type="entry name" value="Fumarate hydratase, mitochondrial"/>
    <property type="match status" value="1"/>
</dbReference>
<feature type="binding site" evidence="4">
    <location>
        <begin position="140"/>
        <end position="142"/>
    </location>
    <ligand>
        <name>substrate</name>
    </ligand>
</feature>
<evidence type="ECO:0000313" key="8">
    <source>
        <dbReference type="Proteomes" id="UP000214880"/>
    </source>
</evidence>
<feature type="active site" evidence="4">
    <location>
        <position position="319"/>
    </location>
</feature>
<sequence length="465" mass="50139">MEMAEYRIEKDSLGEVKVPADKLWGAQTQRSWENFRIGTEKMPLEMVAVFGILKQAAATVNQELGLLDAARADAIRSACAELLEGKLAGNFPLSVWQTGSGTQFNMNINEVIAHRAEQILTAAGQPLKVHPNDHVNRSQSSNDIFPTGLHVLGLTLLHSQLFPALTALLETLRSKAAEFQDIVKIGRTHLMDATPLTLGQEISGWSGMLERNRAMLTTGINFLRSLAMGGTAVGTGINSHPEFAVKIAAEISRLTGEQFETSPNKFHALTSKDELVVVHGMLKALAADLMKIANDVRWLASGPRCGIGEITIPANEPGSSIMPSKVNPTQAEALTMIVTQVFGNDATISFAASQGNFQLNVFMPVIAYNLVQTVRLLSDGMNSFNANCAAGIRPNLPKIEFNLHQSLILITGLVPLIGYDKAAEIAKKAAADGITLKAAALATGYVSEADYDHYMNPARLIKANE</sequence>
<dbReference type="InterPro" id="IPR000362">
    <property type="entry name" value="Fumarate_lyase_fam"/>
</dbReference>
<dbReference type="PANTHER" id="PTHR11444">
    <property type="entry name" value="ASPARTATEAMMONIA/ARGININOSUCCINATE/ADENYLOSUCCINATE LYASE"/>
    <property type="match status" value="1"/>
</dbReference>
<feature type="active site" description="Proton donor/acceptor" evidence="4">
    <location>
        <position position="189"/>
    </location>
</feature>
<dbReference type="NCBIfam" id="TIGR00979">
    <property type="entry name" value="fumC_II"/>
    <property type="match status" value="1"/>
</dbReference>
<protein>
    <recommendedName>
        <fullName evidence="4">Fumarate hydratase class II</fullName>
        <shortName evidence="4">Fumarase C</shortName>
        <ecNumber evidence="4">4.2.1.2</ecNumber>
    </recommendedName>
    <alternativeName>
        <fullName evidence="4">Aerobic fumarase</fullName>
    </alternativeName>
    <alternativeName>
        <fullName evidence="4">Iron-independent fumarase</fullName>
    </alternativeName>
</protein>
<evidence type="ECO:0000256" key="1">
    <source>
        <dbReference type="ARBA" id="ARBA00001494"/>
    </source>
</evidence>
<accession>A0A1G9XI60</accession>
<dbReference type="STRING" id="146817.SAMN04488502_109106"/>
<dbReference type="InterPro" id="IPR008948">
    <property type="entry name" value="L-Aspartase-like"/>
</dbReference>
<feature type="domain" description="Fumarase C C-terminal" evidence="6">
    <location>
        <begin position="409"/>
        <end position="461"/>
    </location>
</feature>
<dbReference type="EC" id="4.2.1.2" evidence="4"/>
<dbReference type="Gene3D" id="1.10.275.10">
    <property type="entry name" value="Fumarase/aspartase (N-terminal domain)"/>
    <property type="match status" value="1"/>
</dbReference>
<feature type="binding site" evidence="4">
    <location>
        <position position="188"/>
    </location>
    <ligand>
        <name>substrate</name>
    </ligand>
</feature>
<feature type="binding site" description="in site B" evidence="4">
    <location>
        <begin position="130"/>
        <end position="133"/>
    </location>
    <ligand>
        <name>substrate</name>
    </ligand>
</feature>
<proteinExistence type="inferred from homology"/>
<evidence type="ECO:0000256" key="4">
    <source>
        <dbReference type="HAMAP-Rule" id="MF_00743"/>
    </source>
</evidence>
<dbReference type="InterPro" id="IPR022761">
    <property type="entry name" value="Fumarate_lyase_N"/>
</dbReference>
<keyword evidence="4" id="KW-0816">Tricarboxylic acid cycle</keyword>
<comment type="catalytic activity">
    <reaction evidence="4">
        <text>(S)-malate = fumarate + H2O</text>
        <dbReference type="Rhea" id="RHEA:12460"/>
        <dbReference type="ChEBI" id="CHEBI:15377"/>
        <dbReference type="ChEBI" id="CHEBI:15589"/>
        <dbReference type="ChEBI" id="CHEBI:29806"/>
        <dbReference type="EC" id="4.2.1.2"/>
    </reaction>
</comment>
<feature type="binding site" evidence="4">
    <location>
        <begin position="325"/>
        <end position="327"/>
    </location>
    <ligand>
        <name>substrate</name>
    </ligand>
</feature>
<dbReference type="Pfam" id="PF00206">
    <property type="entry name" value="Lyase_1"/>
    <property type="match status" value="1"/>
</dbReference>
<dbReference type="Pfam" id="PF10415">
    <property type="entry name" value="FumaraseC_C"/>
    <property type="match status" value="1"/>
</dbReference>
<dbReference type="InterPro" id="IPR005677">
    <property type="entry name" value="Fum_hydII"/>
</dbReference>
<dbReference type="SUPFAM" id="SSF48557">
    <property type="entry name" value="L-aspartase-like"/>
    <property type="match status" value="1"/>
</dbReference>
<dbReference type="Gene3D" id="1.10.40.30">
    <property type="entry name" value="Fumarase/aspartase (C-terminal domain)"/>
    <property type="match status" value="1"/>
</dbReference>
<reference evidence="7 8" key="1">
    <citation type="submission" date="2016-10" db="EMBL/GenBank/DDBJ databases">
        <authorList>
            <person name="de Groot N.N."/>
        </authorList>
    </citation>
    <scope>NUCLEOTIDE SEQUENCE [LARGE SCALE GENOMIC DNA]</scope>
    <source>
        <strain evidence="7 8">DSM 1736</strain>
    </source>
</reference>
<dbReference type="InterPro" id="IPR018951">
    <property type="entry name" value="Fumarase_C_C"/>
</dbReference>
<name>A0A1G9XI60_9FIRM</name>
<dbReference type="GO" id="GO:0006099">
    <property type="term" value="P:tricarboxylic acid cycle"/>
    <property type="evidence" value="ECO:0007669"/>
    <property type="project" value="UniProtKB-UniRule"/>
</dbReference>
<comment type="pathway">
    <text evidence="4">Carbohydrate metabolism; tricarboxylic acid cycle; (S)-malate from fumarate: step 1/1.</text>
</comment>
<dbReference type="GO" id="GO:0004333">
    <property type="term" value="F:fumarate hydratase activity"/>
    <property type="evidence" value="ECO:0007669"/>
    <property type="project" value="UniProtKB-UniRule"/>
</dbReference>
<dbReference type="GO" id="GO:0006108">
    <property type="term" value="P:malate metabolic process"/>
    <property type="evidence" value="ECO:0007669"/>
    <property type="project" value="TreeGrafter"/>
</dbReference>
<evidence type="ECO:0000256" key="3">
    <source>
        <dbReference type="ARBA" id="ARBA00023239"/>
    </source>
</evidence>
<keyword evidence="3 4" id="KW-0456">Lyase</keyword>
<dbReference type="GO" id="GO:0005737">
    <property type="term" value="C:cytoplasm"/>
    <property type="evidence" value="ECO:0007669"/>
    <property type="project" value="UniProtKB-SubCell"/>
</dbReference>